<sequence length="283" mass="31723">MVGDMSFALQGQSGLDYDPCRYGRSRLLFRGPQRSPEGPYLAFLGGSETYGRFIPAPFPDLLEQQIGLPCLNFGSINAGVDLYLHDAGILDLIGAARLNVIQVMGAQNMSNRFYSVHPRRNDRFLQASPLLMQLFEEVDFTEIHFTRHLLRHLQQVSEERFQKVVAELRSSWVLRMRHLLSQTQGQSILVWLAPEPPGAPSCDLNRDPLFVDFDMLDALRPQLFDIVEVTPSPEAQEWGTAGMAFNEFETCVAQGLMNPRAHEEVAQCLAGAIRPLLAARSGH</sequence>
<dbReference type="Proteomes" id="UP000231259">
    <property type="component" value="Unassembled WGS sequence"/>
</dbReference>
<feature type="domain" description="DUF6473" evidence="1">
    <location>
        <begin position="5"/>
        <end position="276"/>
    </location>
</feature>
<dbReference type="Pfam" id="PF20078">
    <property type="entry name" value="DUF6473"/>
    <property type="match status" value="1"/>
</dbReference>
<reference evidence="2 3" key="1">
    <citation type="submission" date="2013-09" db="EMBL/GenBank/DDBJ databases">
        <title>Genome sequencing of Phaeobacter antarcticus sp. nov. SM1211.</title>
        <authorList>
            <person name="Zhang X.-Y."/>
            <person name="Liu C."/>
            <person name="Chen X.-L."/>
            <person name="Xie B.-B."/>
            <person name="Qin Q.-L."/>
            <person name="Rong J.-C."/>
            <person name="Zhang Y.-Z."/>
        </authorList>
    </citation>
    <scope>NUCLEOTIDE SEQUENCE [LARGE SCALE GENOMIC DNA]</scope>
    <source>
        <strain evidence="2 3">SM1211</strain>
    </source>
</reference>
<name>A0A2G8RI74_9RHOB</name>
<dbReference type="AlphaFoldDB" id="A0A2G8RI74"/>
<accession>A0A2G8RI74</accession>
<keyword evidence="3" id="KW-1185">Reference proteome</keyword>
<comment type="caution">
    <text evidence="2">The sequence shown here is derived from an EMBL/GenBank/DDBJ whole genome shotgun (WGS) entry which is preliminary data.</text>
</comment>
<evidence type="ECO:0000313" key="3">
    <source>
        <dbReference type="Proteomes" id="UP000231259"/>
    </source>
</evidence>
<dbReference type="InterPro" id="IPR045524">
    <property type="entry name" value="DUF6473"/>
</dbReference>
<evidence type="ECO:0000313" key="2">
    <source>
        <dbReference type="EMBL" id="PIL21212.1"/>
    </source>
</evidence>
<organism evidence="2 3">
    <name type="scientific">Puniceibacterium antarcticum</name>
    <dbReference type="NCBI Taxonomy" id="1206336"/>
    <lineage>
        <taxon>Bacteria</taxon>
        <taxon>Pseudomonadati</taxon>
        <taxon>Pseudomonadota</taxon>
        <taxon>Alphaproteobacteria</taxon>
        <taxon>Rhodobacterales</taxon>
        <taxon>Paracoccaceae</taxon>
        <taxon>Puniceibacterium</taxon>
    </lineage>
</organism>
<evidence type="ECO:0000259" key="1">
    <source>
        <dbReference type="Pfam" id="PF20078"/>
    </source>
</evidence>
<protein>
    <recommendedName>
        <fullName evidence="1">DUF6473 domain-containing protein</fullName>
    </recommendedName>
</protein>
<proteinExistence type="predicted"/>
<gene>
    <name evidence="2" type="ORF">P775_05295</name>
</gene>
<dbReference type="EMBL" id="AWWI01000044">
    <property type="protein sequence ID" value="PIL21212.1"/>
    <property type="molecule type" value="Genomic_DNA"/>
</dbReference>